<dbReference type="SUPFAM" id="SSF50249">
    <property type="entry name" value="Nucleic acid-binding proteins"/>
    <property type="match status" value="1"/>
</dbReference>
<dbReference type="InterPro" id="IPR000266">
    <property type="entry name" value="Ribosomal_uS17"/>
</dbReference>
<dbReference type="Gene3D" id="2.40.50.1000">
    <property type="match status" value="1"/>
</dbReference>
<dbReference type="InterPro" id="IPR028333">
    <property type="entry name" value="Ribosomal_uS17_arc/euk"/>
</dbReference>
<evidence type="ECO:0000313" key="6">
    <source>
        <dbReference type="Proteomes" id="UP000610960"/>
    </source>
</evidence>
<keyword evidence="3" id="KW-0687">Ribonucleoprotein</keyword>
<dbReference type="GO" id="GO:0022627">
    <property type="term" value="C:cytosolic small ribosomal subunit"/>
    <property type="evidence" value="ECO:0007669"/>
    <property type="project" value="UniProtKB-UniRule"/>
</dbReference>
<dbReference type="GO" id="GO:0006412">
    <property type="term" value="P:translation"/>
    <property type="evidence" value="ECO:0007669"/>
    <property type="project" value="UniProtKB-UniRule"/>
</dbReference>
<dbReference type="NCBIfam" id="TIGR03630">
    <property type="entry name" value="uS17_arch"/>
    <property type="match status" value="1"/>
</dbReference>
<evidence type="ECO:0000256" key="3">
    <source>
        <dbReference type="ARBA" id="ARBA00023274"/>
    </source>
</evidence>
<reference evidence="5" key="2">
    <citation type="submission" date="2020-09" db="EMBL/GenBank/DDBJ databases">
        <authorList>
            <person name="Sun Q."/>
            <person name="Ohkuma M."/>
        </authorList>
    </citation>
    <scope>NUCLEOTIDE SEQUENCE</scope>
    <source>
        <strain evidence="5">JCM 10088</strain>
    </source>
</reference>
<evidence type="ECO:0000256" key="1">
    <source>
        <dbReference type="ARBA" id="ARBA00010254"/>
    </source>
</evidence>
<name>A0A830GXV5_9CREN</name>
<dbReference type="PRINTS" id="PR00973">
    <property type="entry name" value="RIBOSOMALS17"/>
</dbReference>
<evidence type="ECO:0000256" key="4">
    <source>
        <dbReference type="NCBIfam" id="TIGR03630"/>
    </source>
</evidence>
<comment type="caution">
    <text evidence="5">The sequence shown here is derived from an EMBL/GenBank/DDBJ whole genome shotgun (WGS) entry which is preliminary data.</text>
</comment>
<proteinExistence type="inferred from homology"/>
<dbReference type="RefSeq" id="WP_306464052.1">
    <property type="nucleotide sequence ID" value="NZ_BMNL01000003.1"/>
</dbReference>
<dbReference type="EMBL" id="BMNL01000003">
    <property type="protein sequence ID" value="GGP22015.1"/>
    <property type="molecule type" value="Genomic_DNA"/>
</dbReference>
<evidence type="ECO:0000256" key="2">
    <source>
        <dbReference type="ARBA" id="ARBA00022980"/>
    </source>
</evidence>
<evidence type="ECO:0000313" key="5">
    <source>
        <dbReference type="EMBL" id="GGP22015.1"/>
    </source>
</evidence>
<organism evidence="5 6">
    <name type="scientific">Thermocladium modestius</name>
    <dbReference type="NCBI Taxonomy" id="62609"/>
    <lineage>
        <taxon>Archaea</taxon>
        <taxon>Thermoproteota</taxon>
        <taxon>Thermoprotei</taxon>
        <taxon>Thermoproteales</taxon>
        <taxon>Thermoproteaceae</taxon>
        <taxon>Thermocladium</taxon>
    </lineage>
</organism>
<sequence length="145" mass="16460">MEIVTKQLQERPKIGDVISLPNGEEVRVRSVGLPWLLPPRVVCNDPKCPWHGHTSIRGEVLRGVVDSVYGNHAVVVHEWLHYVPKYKRYERRRKKIHAYLPRCVSVKVGEEVTIGETRPLSKATAFVVLGTSKDTTSIKPKMESI</sequence>
<gene>
    <name evidence="5" type="ORF">GCM10007981_16490</name>
</gene>
<reference evidence="5" key="1">
    <citation type="journal article" date="2014" name="Int. J. Syst. Evol. Microbiol.">
        <title>Complete genome sequence of Corynebacterium casei LMG S-19264T (=DSM 44701T), isolated from a smear-ripened cheese.</title>
        <authorList>
            <consortium name="US DOE Joint Genome Institute (JGI-PGF)"/>
            <person name="Walter F."/>
            <person name="Albersmeier A."/>
            <person name="Kalinowski J."/>
            <person name="Ruckert C."/>
        </authorList>
    </citation>
    <scope>NUCLEOTIDE SEQUENCE</scope>
    <source>
        <strain evidence="5">JCM 10088</strain>
    </source>
</reference>
<keyword evidence="2 5" id="KW-0689">Ribosomal protein</keyword>
<dbReference type="AlphaFoldDB" id="A0A830GXV5"/>
<dbReference type="Proteomes" id="UP000610960">
    <property type="component" value="Unassembled WGS sequence"/>
</dbReference>
<dbReference type="GO" id="GO:0003735">
    <property type="term" value="F:structural constituent of ribosome"/>
    <property type="evidence" value="ECO:0007669"/>
    <property type="project" value="UniProtKB-UniRule"/>
</dbReference>
<dbReference type="PANTHER" id="PTHR10744:SF9">
    <property type="entry name" value="40S RIBOSOMAL PROTEIN S11-RELATED"/>
    <property type="match status" value="1"/>
</dbReference>
<protein>
    <recommendedName>
        <fullName evidence="4">30S ribosomal protein S17</fullName>
    </recommendedName>
</protein>
<comment type="similarity">
    <text evidence="1">Belongs to the universal ribosomal protein uS17 family.</text>
</comment>
<dbReference type="Pfam" id="PF00366">
    <property type="entry name" value="Ribosomal_S17"/>
    <property type="match status" value="1"/>
</dbReference>
<dbReference type="NCBIfam" id="NF006345">
    <property type="entry name" value="PRK08572.1"/>
    <property type="match status" value="1"/>
</dbReference>
<dbReference type="CDD" id="cd00364">
    <property type="entry name" value="Ribosomal_uS17"/>
    <property type="match status" value="1"/>
</dbReference>
<accession>A0A830GXV5</accession>
<dbReference type="InterPro" id="IPR012340">
    <property type="entry name" value="NA-bd_OB-fold"/>
</dbReference>
<keyword evidence="6" id="KW-1185">Reference proteome</keyword>
<dbReference type="PANTHER" id="PTHR10744">
    <property type="entry name" value="40S RIBOSOMAL PROTEIN S11 FAMILY MEMBER"/>
    <property type="match status" value="1"/>
</dbReference>